<feature type="region of interest" description="Disordered" evidence="1">
    <location>
        <begin position="486"/>
        <end position="533"/>
    </location>
</feature>
<proteinExistence type="predicted"/>
<feature type="region of interest" description="Disordered" evidence="1">
    <location>
        <begin position="310"/>
        <end position="440"/>
    </location>
</feature>
<dbReference type="PANTHER" id="PTHR15237">
    <property type="entry name" value="DNA REPAIR PROTEIN RAD9"/>
    <property type="match status" value="1"/>
</dbReference>
<feature type="compositionally biased region" description="Low complexity" evidence="1">
    <location>
        <begin position="119"/>
        <end position="135"/>
    </location>
</feature>
<dbReference type="PANTHER" id="PTHR15237:SF0">
    <property type="entry name" value="CELL CYCLE CHECKPOINT CONTROL PROTEIN"/>
    <property type="match status" value="1"/>
</dbReference>
<feature type="compositionally biased region" description="Polar residues" evidence="1">
    <location>
        <begin position="546"/>
        <end position="557"/>
    </location>
</feature>
<feature type="region of interest" description="Disordered" evidence="1">
    <location>
        <begin position="545"/>
        <end position="566"/>
    </location>
</feature>
<protein>
    <submittedName>
        <fullName evidence="2">Cell cycle checkpoint control rad9a</fullName>
    </submittedName>
</protein>
<dbReference type="OrthoDB" id="60092at2759"/>
<dbReference type="AlphaFoldDB" id="A0A286UKW5"/>
<dbReference type="GO" id="GO:0031573">
    <property type="term" value="P:mitotic intra-S DNA damage checkpoint signaling"/>
    <property type="evidence" value="ECO:0007669"/>
    <property type="project" value="TreeGrafter"/>
</dbReference>
<dbReference type="GO" id="GO:0006281">
    <property type="term" value="P:DNA repair"/>
    <property type="evidence" value="ECO:0007669"/>
    <property type="project" value="TreeGrafter"/>
</dbReference>
<feature type="compositionally biased region" description="Pro residues" evidence="1">
    <location>
        <begin position="422"/>
        <end position="433"/>
    </location>
</feature>
<dbReference type="GO" id="GO:0030896">
    <property type="term" value="C:checkpoint clamp complex"/>
    <property type="evidence" value="ECO:0007669"/>
    <property type="project" value="InterPro"/>
</dbReference>
<evidence type="ECO:0000256" key="1">
    <source>
        <dbReference type="SAM" id="MobiDB-lite"/>
    </source>
</evidence>
<dbReference type="Gene3D" id="3.70.10.10">
    <property type="match status" value="1"/>
</dbReference>
<keyword evidence="3" id="KW-1185">Reference proteome</keyword>
<reference evidence="2 3" key="1">
    <citation type="journal article" date="2017" name="Mol. Ecol.">
        <title>Comparative and population genomic landscape of Phellinus noxius: A hypervariable fungus causing root rot in trees.</title>
        <authorList>
            <person name="Chung C.L."/>
            <person name="Lee T.J."/>
            <person name="Akiba M."/>
            <person name="Lee H.H."/>
            <person name="Kuo T.H."/>
            <person name="Liu D."/>
            <person name="Ke H.M."/>
            <person name="Yokoi T."/>
            <person name="Roa M.B."/>
            <person name="Lu M.J."/>
            <person name="Chang Y.Y."/>
            <person name="Ann P.J."/>
            <person name="Tsai J.N."/>
            <person name="Chen C.Y."/>
            <person name="Tzean S.S."/>
            <person name="Ota Y."/>
            <person name="Hattori T."/>
            <person name="Sahashi N."/>
            <person name="Liou R.F."/>
            <person name="Kikuchi T."/>
            <person name="Tsai I.J."/>
        </authorList>
    </citation>
    <scope>NUCLEOTIDE SEQUENCE [LARGE SCALE GENOMIC DNA]</scope>
    <source>
        <strain evidence="2 3">FFPRI411160</strain>
    </source>
</reference>
<feature type="compositionally biased region" description="Polar residues" evidence="1">
    <location>
        <begin position="326"/>
        <end position="336"/>
    </location>
</feature>
<dbReference type="GO" id="GO:0000076">
    <property type="term" value="P:DNA replication checkpoint signaling"/>
    <property type="evidence" value="ECO:0007669"/>
    <property type="project" value="TreeGrafter"/>
</dbReference>
<feature type="compositionally biased region" description="Polar residues" evidence="1">
    <location>
        <begin position="486"/>
        <end position="497"/>
    </location>
</feature>
<dbReference type="EMBL" id="NBII01000004">
    <property type="protein sequence ID" value="PAV20230.1"/>
    <property type="molecule type" value="Genomic_DNA"/>
</dbReference>
<comment type="caution">
    <text evidence="2">The sequence shown here is derived from an EMBL/GenBank/DDBJ whole genome shotgun (WGS) entry which is preliminary data.</text>
</comment>
<accession>A0A286UKW5</accession>
<feature type="compositionally biased region" description="Acidic residues" evidence="1">
    <location>
        <begin position="521"/>
        <end position="533"/>
    </location>
</feature>
<feature type="compositionally biased region" description="Polar residues" evidence="1">
    <location>
        <begin position="108"/>
        <end position="117"/>
    </location>
</feature>
<dbReference type="InParanoid" id="A0A286UKW5"/>
<evidence type="ECO:0000313" key="3">
    <source>
        <dbReference type="Proteomes" id="UP000217199"/>
    </source>
</evidence>
<feature type="compositionally biased region" description="Basic and acidic residues" evidence="1">
    <location>
        <begin position="367"/>
        <end position="380"/>
    </location>
</feature>
<evidence type="ECO:0000313" key="2">
    <source>
        <dbReference type="EMBL" id="PAV20230.1"/>
    </source>
</evidence>
<dbReference type="Proteomes" id="UP000217199">
    <property type="component" value="Unassembled WGS sequence"/>
</dbReference>
<name>A0A286UKW5_9AGAM</name>
<feature type="region of interest" description="Disordered" evidence="1">
    <location>
        <begin position="108"/>
        <end position="135"/>
    </location>
</feature>
<gene>
    <name evidence="2" type="ORF">PNOK_0516400</name>
</gene>
<organism evidence="2 3">
    <name type="scientific">Pyrrhoderma noxium</name>
    <dbReference type="NCBI Taxonomy" id="2282107"/>
    <lineage>
        <taxon>Eukaryota</taxon>
        <taxon>Fungi</taxon>
        <taxon>Dikarya</taxon>
        <taxon>Basidiomycota</taxon>
        <taxon>Agaricomycotina</taxon>
        <taxon>Agaricomycetes</taxon>
        <taxon>Hymenochaetales</taxon>
        <taxon>Hymenochaetaceae</taxon>
        <taxon>Pyrrhoderma</taxon>
    </lineage>
</organism>
<dbReference type="Pfam" id="PF04139">
    <property type="entry name" value="Rad9"/>
    <property type="match status" value="1"/>
</dbReference>
<dbReference type="FunCoup" id="A0A286UKW5">
    <property type="interactions" value="331"/>
</dbReference>
<dbReference type="SUPFAM" id="SSF55979">
    <property type="entry name" value="DNA clamp"/>
    <property type="match status" value="1"/>
</dbReference>
<sequence length="566" mass="62575">MQFSLDSRALKQFTRSLTCISKYGDELVIHSDPDALLLTSMSQAKTAFCSFTYERSFFVRYVAPQAVEGNDIGRLRCQLQTKAFLSVLRHRNTEKSVEKCEMTIIDGQSPSSPSLTGITPPTRSNPNNPTSPTDTFESRLIVRLHCKHGIVKTHKLILNTPSPSDGIPSTQRPTGSGVNQIAIQASVLKEIIDHFPNTRGVRNDPELVWWFGDEDVRIKSMEKGMDARGKSQLATELTIGADEFHIYDILTTPLTIAFFLKEFNAAVSLGDSLSSTMDIRLTDPMDPIYITLETDDCTILFIIATNPVRGEDSTRVRNPNPRRIVSQASSRATNPVASGVPAARKRPFEEGPEGEGSSVIESSLRGRRNEEVSQSRRTEPRSSFPTSFGISKRGRQSALEEADTYQDDPNGLLGADDNRFGVPPPSQSEPQPPSQSQSLFLSSQLSQVQIEAIKESGLGIENMDAEEFAAMLDDNEGEEITYSQFGRNQNLDGINHSTPKERQTELLSRSSKAYSGGGSNDEIDELADDEEAEYGDDYEVIDDSLGPTQMTLLSPENKTFRPLFED</sequence>
<dbReference type="STRING" id="2282107.A0A286UKW5"/>
<dbReference type="InterPro" id="IPR046938">
    <property type="entry name" value="DNA_clamp_sf"/>
</dbReference>
<dbReference type="InterPro" id="IPR007268">
    <property type="entry name" value="Rad9/Ddc1"/>
</dbReference>
<dbReference type="GO" id="GO:0071479">
    <property type="term" value="P:cellular response to ionizing radiation"/>
    <property type="evidence" value="ECO:0007669"/>
    <property type="project" value="TreeGrafter"/>
</dbReference>